<reference evidence="7" key="3">
    <citation type="submission" date="2023-07" db="EMBL/GenBank/DDBJ databases">
        <title>Description of Mycobacterium gordonae subsp. intergordonae subsp.nov. and Mycobacterium gordonae subsp. gordonae subsp. nov.</title>
        <authorList>
            <person name="Huang H."/>
        </authorList>
    </citation>
    <scope>NUCLEOTIDE SEQUENCE [LARGE SCALE GENOMIC DNA]</scope>
    <source>
        <strain evidence="7">24</strain>
    </source>
</reference>
<evidence type="ECO:0000256" key="4">
    <source>
        <dbReference type="SAM" id="SignalP"/>
    </source>
</evidence>
<name>A0A7D6DVY9_9MYCO</name>
<organism evidence="6 7">
    <name type="scientific">Mycobacterium vicinigordonae</name>
    <dbReference type="NCBI Taxonomy" id="1719132"/>
    <lineage>
        <taxon>Bacteria</taxon>
        <taxon>Bacillati</taxon>
        <taxon>Actinomycetota</taxon>
        <taxon>Actinomycetes</taxon>
        <taxon>Mycobacteriales</taxon>
        <taxon>Mycobacteriaceae</taxon>
        <taxon>Mycobacterium</taxon>
    </lineage>
</organism>
<dbReference type="PROSITE" id="PS51257">
    <property type="entry name" value="PROKAR_LIPOPROTEIN"/>
    <property type="match status" value="1"/>
</dbReference>
<proteinExistence type="inferred from homology"/>
<dbReference type="Pfam" id="PF26580">
    <property type="entry name" value="Mtb12_C"/>
    <property type="match status" value="1"/>
</dbReference>
<feature type="domain" description="Low molecular weight antigen MTB12-like C-terminal" evidence="5">
    <location>
        <begin position="53"/>
        <end position="169"/>
    </location>
</feature>
<evidence type="ECO:0000313" key="7">
    <source>
        <dbReference type="Proteomes" id="UP000510682"/>
    </source>
</evidence>
<feature type="region of interest" description="Disordered" evidence="3">
    <location>
        <begin position="30"/>
        <end position="53"/>
    </location>
</feature>
<dbReference type="Proteomes" id="UP000510682">
    <property type="component" value="Chromosome"/>
</dbReference>
<gene>
    <name evidence="6" type="ORF">H0P51_16550</name>
</gene>
<dbReference type="AlphaFoldDB" id="A0A7D6DVY9"/>
<sequence>MSRNFCVTLGATVVVAVLALAGCARDTAKKVDSTETAVPPAPSTTVAEAPTAPLPAPEILTDVLSRLADAAVPGNDKLNLVQGSGPETAGALDRFTTAARDGGYLPMTFVASNIAWSSQNPSNATATVVVHTANPDHREFTFPMEFTSTQGGWQLSQRTAEVLLAMQNAGTLPPTSPPAAPAPSPAPPPGPEAGPPASPSPTP</sequence>
<feature type="chain" id="PRO_5038721678" description="Low molecular weight antigen MTB12-like C-terminal domain-containing protein" evidence="4">
    <location>
        <begin position="22"/>
        <end position="203"/>
    </location>
</feature>
<dbReference type="RefSeq" id="WP_180913879.1">
    <property type="nucleotide sequence ID" value="NZ_CP059165.1"/>
</dbReference>
<accession>A0A7D6DVY9</accession>
<keyword evidence="7" id="KW-1185">Reference proteome</keyword>
<reference evidence="6 7" key="2">
    <citation type="submission" date="2020-07" db="EMBL/GenBank/DDBJ databases">
        <authorList>
            <person name="Yu X."/>
        </authorList>
    </citation>
    <scope>NUCLEOTIDE SEQUENCE [LARGE SCALE GENOMIC DNA]</scope>
    <source>
        <strain evidence="7">24</strain>
    </source>
</reference>
<dbReference type="KEGG" id="mgor:H0P51_16550"/>
<comment type="similarity">
    <text evidence="2">Belongs to the MTB12 family.</text>
</comment>
<protein>
    <recommendedName>
        <fullName evidence="5">Low molecular weight antigen MTB12-like C-terminal domain-containing protein</fullName>
    </recommendedName>
</protein>
<evidence type="ECO:0000256" key="1">
    <source>
        <dbReference type="ARBA" id="ARBA00022729"/>
    </source>
</evidence>
<evidence type="ECO:0000256" key="2">
    <source>
        <dbReference type="ARBA" id="ARBA00093774"/>
    </source>
</evidence>
<evidence type="ECO:0000313" key="6">
    <source>
        <dbReference type="EMBL" id="QLL05469.1"/>
    </source>
</evidence>
<dbReference type="EMBL" id="CP059165">
    <property type="protein sequence ID" value="QLL05469.1"/>
    <property type="molecule type" value="Genomic_DNA"/>
</dbReference>
<feature type="signal peptide" evidence="4">
    <location>
        <begin position="1"/>
        <end position="21"/>
    </location>
</feature>
<dbReference type="InterPro" id="IPR058644">
    <property type="entry name" value="Mtb12-like_C"/>
</dbReference>
<reference evidence="7" key="1">
    <citation type="submission" date="2020-07" db="EMBL/GenBank/DDBJ databases">
        <title>Description of Mycobacterium gordonae subsp. intergordonae subsp.nov. and Mycobacterium gordonae subsp. gordonae subsp. nov.</title>
        <authorList>
            <person name="Yu X."/>
        </authorList>
    </citation>
    <scope>NUCLEOTIDE SEQUENCE [LARGE SCALE GENOMIC DNA]</scope>
    <source>
        <strain evidence="7">24</strain>
    </source>
</reference>
<evidence type="ECO:0000259" key="5">
    <source>
        <dbReference type="Pfam" id="PF26580"/>
    </source>
</evidence>
<keyword evidence="1 4" id="KW-0732">Signal</keyword>
<feature type="region of interest" description="Disordered" evidence="3">
    <location>
        <begin position="167"/>
        <end position="203"/>
    </location>
</feature>
<evidence type="ECO:0000256" key="3">
    <source>
        <dbReference type="SAM" id="MobiDB-lite"/>
    </source>
</evidence>
<feature type="compositionally biased region" description="Pro residues" evidence="3">
    <location>
        <begin position="174"/>
        <end position="203"/>
    </location>
</feature>
<feature type="compositionally biased region" description="Low complexity" evidence="3">
    <location>
        <begin position="44"/>
        <end position="53"/>
    </location>
</feature>